<protein>
    <recommendedName>
        <fullName evidence="6">Glutaredoxin domain-containing protein</fullName>
    </recommendedName>
</protein>
<dbReference type="SUPFAM" id="SSF52833">
    <property type="entry name" value="Thioredoxin-like"/>
    <property type="match status" value="1"/>
</dbReference>
<evidence type="ECO:0000256" key="3">
    <source>
        <dbReference type="ARBA" id="ARBA00023014"/>
    </source>
</evidence>
<evidence type="ECO:0000256" key="2">
    <source>
        <dbReference type="ARBA" id="ARBA00022714"/>
    </source>
</evidence>
<evidence type="ECO:0000313" key="8">
    <source>
        <dbReference type="Proteomes" id="UP000002866"/>
    </source>
</evidence>
<dbReference type="GeneID" id="14496729"/>
<feature type="compositionally biased region" description="Basic and acidic residues" evidence="4">
    <location>
        <begin position="50"/>
        <end position="68"/>
    </location>
</feature>
<keyword evidence="5" id="KW-0732">Signal</keyword>
<accession>I2H5G8</accession>
<keyword evidence="2" id="KW-0408">Iron</keyword>
<sequence>MTCLLLLLVFFVIQNANSISFNADSITNSLVSSTGNSNTHPDSNALKNNNIKDDKTRKISDKSSEKGNDAGVDAQFDKIKQEVGLDTGKTTQGGLPSSIGTATDNKISNNDENGTFDAAKEYAMILDLSPVIIFSKSYCPFSSNLKQLLSKEFSFTPNYYVIELDRHSHGAELQAYIAKKTDRSTVPNMIVNGISRGGRDEIVALNDEGKLLEALNDWSDNTFTVKQAEKPSNN</sequence>
<evidence type="ECO:0000259" key="6">
    <source>
        <dbReference type="Pfam" id="PF00462"/>
    </source>
</evidence>
<comment type="similarity">
    <text evidence="1">Belongs to the glutaredoxin family. Monothiol subfamily.</text>
</comment>
<dbReference type="Gene3D" id="3.40.30.10">
    <property type="entry name" value="Glutaredoxin"/>
    <property type="match status" value="1"/>
</dbReference>
<evidence type="ECO:0000313" key="7">
    <source>
        <dbReference type="EMBL" id="CCH61620.1"/>
    </source>
</evidence>
<evidence type="ECO:0000256" key="4">
    <source>
        <dbReference type="SAM" id="MobiDB-lite"/>
    </source>
</evidence>
<dbReference type="InParanoid" id="I2H5G8"/>
<gene>
    <name evidence="7" type="primary">TBLA0F00750</name>
    <name evidence="7" type="ORF">TBLA_0F00750</name>
</gene>
<dbReference type="RefSeq" id="XP_004181139.1">
    <property type="nucleotide sequence ID" value="XM_004181091.1"/>
</dbReference>
<dbReference type="PANTHER" id="PTHR45694">
    <property type="entry name" value="GLUTAREDOXIN 2"/>
    <property type="match status" value="1"/>
</dbReference>
<dbReference type="InterPro" id="IPR036249">
    <property type="entry name" value="Thioredoxin-like_sf"/>
</dbReference>
<dbReference type="PANTHER" id="PTHR45694:SF5">
    <property type="entry name" value="GLUTAREDOXIN 2"/>
    <property type="match status" value="1"/>
</dbReference>
<evidence type="ECO:0000256" key="5">
    <source>
        <dbReference type="SAM" id="SignalP"/>
    </source>
</evidence>
<dbReference type="OrthoDB" id="423313at2759"/>
<feature type="domain" description="Glutaredoxin" evidence="6">
    <location>
        <begin position="131"/>
        <end position="193"/>
    </location>
</feature>
<evidence type="ECO:0000256" key="1">
    <source>
        <dbReference type="ARBA" id="ARBA00009630"/>
    </source>
</evidence>
<dbReference type="STRING" id="1071380.I2H5G8"/>
<organism evidence="7 8">
    <name type="scientific">Henningerozyma blattae (strain ATCC 34711 / CBS 6284 / DSM 70876 / NBRC 10599 / NRRL Y-10934 / UCD 77-7)</name>
    <name type="common">Yeast</name>
    <name type="synonym">Tetrapisispora blattae</name>
    <dbReference type="NCBI Taxonomy" id="1071380"/>
    <lineage>
        <taxon>Eukaryota</taxon>
        <taxon>Fungi</taxon>
        <taxon>Dikarya</taxon>
        <taxon>Ascomycota</taxon>
        <taxon>Saccharomycotina</taxon>
        <taxon>Saccharomycetes</taxon>
        <taxon>Saccharomycetales</taxon>
        <taxon>Saccharomycetaceae</taxon>
        <taxon>Henningerozyma</taxon>
    </lineage>
</organism>
<keyword evidence="8" id="KW-1185">Reference proteome</keyword>
<dbReference type="Proteomes" id="UP000002866">
    <property type="component" value="Chromosome 6"/>
</dbReference>
<dbReference type="AlphaFoldDB" id="I2H5G8"/>
<dbReference type="FunFam" id="3.40.30.10:FF:000093">
    <property type="entry name" value="Glutaredoxin 2"/>
    <property type="match status" value="1"/>
</dbReference>
<dbReference type="GO" id="GO:0034599">
    <property type="term" value="P:cellular response to oxidative stress"/>
    <property type="evidence" value="ECO:0007669"/>
    <property type="project" value="TreeGrafter"/>
</dbReference>
<keyword evidence="3" id="KW-0411">Iron-sulfur</keyword>
<dbReference type="GO" id="GO:0005796">
    <property type="term" value="C:Golgi lumen"/>
    <property type="evidence" value="ECO:0007669"/>
    <property type="project" value="TreeGrafter"/>
</dbReference>
<dbReference type="eggNOG" id="KOG1752">
    <property type="taxonomic scope" value="Eukaryota"/>
</dbReference>
<keyword evidence="2" id="KW-0479">Metal-binding</keyword>
<dbReference type="NCBIfam" id="TIGR02180">
    <property type="entry name" value="GRX_euk"/>
    <property type="match status" value="1"/>
</dbReference>
<dbReference type="EMBL" id="HE806321">
    <property type="protein sequence ID" value="CCH61620.1"/>
    <property type="molecule type" value="Genomic_DNA"/>
</dbReference>
<dbReference type="CDD" id="cd03419">
    <property type="entry name" value="GRX_GRXh_1_2_like"/>
    <property type="match status" value="1"/>
</dbReference>
<dbReference type="PROSITE" id="PS51354">
    <property type="entry name" value="GLUTAREDOXIN_2"/>
    <property type="match status" value="1"/>
</dbReference>
<keyword evidence="2" id="KW-0001">2Fe-2S</keyword>
<dbReference type="FunCoup" id="I2H5G8">
    <property type="interactions" value="24"/>
</dbReference>
<feature type="region of interest" description="Disordered" evidence="4">
    <location>
        <begin position="32"/>
        <end position="71"/>
    </location>
</feature>
<dbReference type="PRINTS" id="PR00160">
    <property type="entry name" value="GLUTAREDOXIN"/>
</dbReference>
<dbReference type="OMA" id="VAQNANF"/>
<dbReference type="InterPro" id="IPR011899">
    <property type="entry name" value="Glutaredoxin_euk/vir"/>
</dbReference>
<dbReference type="GO" id="GO:0000324">
    <property type="term" value="C:fungal-type vacuole"/>
    <property type="evidence" value="ECO:0007669"/>
    <property type="project" value="TreeGrafter"/>
</dbReference>
<feature type="chain" id="PRO_5003659743" description="Glutaredoxin domain-containing protein" evidence="5">
    <location>
        <begin position="19"/>
        <end position="234"/>
    </location>
</feature>
<dbReference type="InterPro" id="IPR014025">
    <property type="entry name" value="Glutaredoxin_subgr"/>
</dbReference>
<dbReference type="InterPro" id="IPR002109">
    <property type="entry name" value="Glutaredoxin"/>
</dbReference>
<dbReference type="GO" id="GO:0005801">
    <property type="term" value="C:cis-Golgi network"/>
    <property type="evidence" value="ECO:0007669"/>
    <property type="project" value="UniProtKB-ARBA"/>
</dbReference>
<dbReference type="HOGENOM" id="CLU_026126_0_1_1"/>
<dbReference type="GO" id="GO:0051537">
    <property type="term" value="F:2 iron, 2 sulfur cluster binding"/>
    <property type="evidence" value="ECO:0007669"/>
    <property type="project" value="UniProtKB-KW"/>
</dbReference>
<dbReference type="Pfam" id="PF00462">
    <property type="entry name" value="Glutaredoxin"/>
    <property type="match status" value="1"/>
</dbReference>
<proteinExistence type="inferred from homology"/>
<feature type="compositionally biased region" description="Polar residues" evidence="4">
    <location>
        <begin position="32"/>
        <end position="49"/>
    </location>
</feature>
<reference evidence="7 8" key="1">
    <citation type="journal article" date="2011" name="Proc. Natl. Acad. Sci. U.S.A.">
        <title>Evolutionary erosion of yeast sex chromosomes by mating-type switching accidents.</title>
        <authorList>
            <person name="Gordon J.L."/>
            <person name="Armisen D."/>
            <person name="Proux-Wera E."/>
            <person name="Oheigeartaigh S.S."/>
            <person name="Byrne K.P."/>
            <person name="Wolfe K.H."/>
        </authorList>
    </citation>
    <scope>NUCLEOTIDE SEQUENCE [LARGE SCALE GENOMIC DNA]</scope>
    <source>
        <strain evidence="8">ATCC 34711 / CBS 6284 / DSM 70876 / NBRC 10599 / NRRL Y-10934 / UCD 77-7</strain>
    </source>
</reference>
<dbReference type="KEGG" id="tbl:TBLA_0F00750"/>
<name>I2H5G8_HENB6</name>
<dbReference type="GO" id="GO:0004362">
    <property type="term" value="F:glutathione-disulfide reductase (NADPH) activity"/>
    <property type="evidence" value="ECO:0007669"/>
    <property type="project" value="UniProtKB-ARBA"/>
</dbReference>
<feature type="signal peptide" evidence="5">
    <location>
        <begin position="1"/>
        <end position="18"/>
    </location>
</feature>